<name>A0A2P5WSK5_GOSBA</name>
<evidence type="ECO:0000313" key="2">
    <source>
        <dbReference type="Proteomes" id="UP000239757"/>
    </source>
</evidence>
<sequence>MESLVLRGAVISGMKWYFPNWQPSRSIVRISRNYKGINILGWQHDRGQLQGWMFAALQASGWDVCPLLARPNLDWMFDNDDFKD</sequence>
<accession>A0A2P5WSK5</accession>
<organism evidence="1 2">
    <name type="scientific">Gossypium barbadense</name>
    <name type="common">Sea Island cotton</name>
    <name type="synonym">Hibiscus barbadensis</name>
    <dbReference type="NCBI Taxonomy" id="3634"/>
    <lineage>
        <taxon>Eukaryota</taxon>
        <taxon>Viridiplantae</taxon>
        <taxon>Streptophyta</taxon>
        <taxon>Embryophyta</taxon>
        <taxon>Tracheophyta</taxon>
        <taxon>Spermatophyta</taxon>
        <taxon>Magnoliopsida</taxon>
        <taxon>eudicotyledons</taxon>
        <taxon>Gunneridae</taxon>
        <taxon>Pentapetalae</taxon>
        <taxon>rosids</taxon>
        <taxon>malvids</taxon>
        <taxon>Malvales</taxon>
        <taxon>Malvaceae</taxon>
        <taxon>Malvoideae</taxon>
        <taxon>Gossypium</taxon>
    </lineage>
</organism>
<evidence type="ECO:0000313" key="1">
    <source>
        <dbReference type="EMBL" id="PPR94073.1"/>
    </source>
</evidence>
<dbReference type="EMBL" id="KZ666630">
    <property type="protein sequence ID" value="PPR94073.1"/>
    <property type="molecule type" value="Genomic_DNA"/>
</dbReference>
<gene>
    <name evidence="1" type="ORF">GOBAR_AA26596</name>
</gene>
<dbReference type="AlphaFoldDB" id="A0A2P5WSK5"/>
<dbReference type="Proteomes" id="UP000239757">
    <property type="component" value="Unassembled WGS sequence"/>
</dbReference>
<protein>
    <submittedName>
        <fullName evidence="1">Uncharacterized protein</fullName>
    </submittedName>
</protein>
<proteinExistence type="predicted"/>
<reference evidence="1 2" key="1">
    <citation type="submission" date="2015-01" db="EMBL/GenBank/DDBJ databases">
        <title>Genome of allotetraploid Gossypium barbadense reveals genomic plasticity and fiber elongation in cotton evolution.</title>
        <authorList>
            <person name="Chen X."/>
            <person name="Liu X."/>
            <person name="Zhao B."/>
            <person name="Zheng H."/>
            <person name="Hu Y."/>
            <person name="Lu G."/>
            <person name="Yang C."/>
            <person name="Chen J."/>
            <person name="Shan C."/>
            <person name="Zhang L."/>
            <person name="Zhou Y."/>
            <person name="Wang L."/>
            <person name="Guo W."/>
            <person name="Bai Y."/>
            <person name="Ruan J."/>
            <person name="Shangguan X."/>
            <person name="Mao Y."/>
            <person name="Jiang J."/>
            <person name="Zhu Y."/>
            <person name="Lei J."/>
            <person name="Kang H."/>
            <person name="Chen S."/>
            <person name="He X."/>
            <person name="Wang R."/>
            <person name="Wang Y."/>
            <person name="Chen J."/>
            <person name="Wang L."/>
            <person name="Yu S."/>
            <person name="Wang B."/>
            <person name="Wei J."/>
            <person name="Song S."/>
            <person name="Lu X."/>
            <person name="Gao Z."/>
            <person name="Gu W."/>
            <person name="Deng X."/>
            <person name="Ma D."/>
            <person name="Wang S."/>
            <person name="Liang W."/>
            <person name="Fang L."/>
            <person name="Cai C."/>
            <person name="Zhu X."/>
            <person name="Zhou B."/>
            <person name="Zhang Y."/>
            <person name="Chen Z."/>
            <person name="Xu S."/>
            <person name="Zhu R."/>
            <person name="Wang S."/>
            <person name="Zhang T."/>
            <person name="Zhao G."/>
        </authorList>
    </citation>
    <scope>NUCLEOTIDE SEQUENCE [LARGE SCALE GENOMIC DNA]</scope>
    <source>
        <strain evidence="2">cv. Xinhai21</strain>
        <tissue evidence="1">Leaf</tissue>
    </source>
</reference>